<dbReference type="AlphaFoldDB" id="A0AAN7MZ42"/>
<protein>
    <submittedName>
        <fullName evidence="2">Uncharacterized protein</fullName>
    </submittedName>
</protein>
<evidence type="ECO:0000313" key="3">
    <source>
        <dbReference type="Proteomes" id="UP001346149"/>
    </source>
</evidence>
<dbReference type="PANTHER" id="PTHR39708:SF2">
    <property type="entry name" value="BLOC-1-RELATED COMPLEX SUBUNIT 6 C-TERMINAL HELIX DOMAIN-CONTAINING PROTEIN"/>
    <property type="match status" value="1"/>
</dbReference>
<dbReference type="PANTHER" id="PTHR39708">
    <property type="entry name" value="OS07G0483400 PROTEIN"/>
    <property type="match status" value="1"/>
</dbReference>
<proteinExistence type="predicted"/>
<accession>A0AAN7MZ42</accession>
<sequence length="123" mass="13518">METAGESGVQPAIPDAPNLQPEEDYPSTCQSASPEDGGERITPIDQAEIFRALEVLERDSLAIAGSFTSLFASLRIALSEVSSRVSLLPSFLSLQSSRLTWKLSRMSSNLHMYCLKIKQFLKL</sequence>
<dbReference type="EMBL" id="JAXQNO010000003">
    <property type="protein sequence ID" value="KAK4800948.1"/>
    <property type="molecule type" value="Genomic_DNA"/>
</dbReference>
<evidence type="ECO:0000313" key="2">
    <source>
        <dbReference type="EMBL" id="KAK4800948.1"/>
    </source>
</evidence>
<comment type="caution">
    <text evidence="2">The sequence shown here is derived from an EMBL/GenBank/DDBJ whole genome shotgun (WGS) entry which is preliminary data.</text>
</comment>
<feature type="region of interest" description="Disordered" evidence="1">
    <location>
        <begin position="1"/>
        <end position="40"/>
    </location>
</feature>
<reference evidence="2 3" key="1">
    <citation type="journal article" date="2023" name="Hortic Res">
        <title>Pangenome of water caltrop reveals structural variations and asymmetric subgenome divergence after allopolyploidization.</title>
        <authorList>
            <person name="Zhang X."/>
            <person name="Chen Y."/>
            <person name="Wang L."/>
            <person name="Yuan Y."/>
            <person name="Fang M."/>
            <person name="Shi L."/>
            <person name="Lu R."/>
            <person name="Comes H.P."/>
            <person name="Ma Y."/>
            <person name="Chen Y."/>
            <person name="Huang G."/>
            <person name="Zhou Y."/>
            <person name="Zheng Z."/>
            <person name="Qiu Y."/>
        </authorList>
    </citation>
    <scope>NUCLEOTIDE SEQUENCE [LARGE SCALE GENOMIC DNA]</scope>
    <source>
        <strain evidence="2">F231</strain>
    </source>
</reference>
<name>A0AAN7MZ42_TRANT</name>
<keyword evidence="3" id="KW-1185">Reference proteome</keyword>
<gene>
    <name evidence="2" type="ORF">SAY86_021435</name>
</gene>
<dbReference type="Proteomes" id="UP001346149">
    <property type="component" value="Unassembled WGS sequence"/>
</dbReference>
<evidence type="ECO:0000256" key="1">
    <source>
        <dbReference type="SAM" id="MobiDB-lite"/>
    </source>
</evidence>
<organism evidence="2 3">
    <name type="scientific">Trapa natans</name>
    <name type="common">Water chestnut</name>
    <dbReference type="NCBI Taxonomy" id="22666"/>
    <lineage>
        <taxon>Eukaryota</taxon>
        <taxon>Viridiplantae</taxon>
        <taxon>Streptophyta</taxon>
        <taxon>Embryophyta</taxon>
        <taxon>Tracheophyta</taxon>
        <taxon>Spermatophyta</taxon>
        <taxon>Magnoliopsida</taxon>
        <taxon>eudicotyledons</taxon>
        <taxon>Gunneridae</taxon>
        <taxon>Pentapetalae</taxon>
        <taxon>rosids</taxon>
        <taxon>malvids</taxon>
        <taxon>Myrtales</taxon>
        <taxon>Lythraceae</taxon>
        <taxon>Trapa</taxon>
    </lineage>
</organism>